<feature type="compositionally biased region" description="Basic and acidic residues" evidence="1">
    <location>
        <begin position="36"/>
        <end position="46"/>
    </location>
</feature>
<evidence type="ECO:0000259" key="2">
    <source>
        <dbReference type="SMART" id="SM00581"/>
    </source>
</evidence>
<protein>
    <recommendedName>
        <fullName evidence="2">PSP proline-rich domain-containing protein</fullName>
    </recommendedName>
</protein>
<accession>A0A0G4H195</accession>
<feature type="compositionally biased region" description="Basic residues" evidence="1">
    <location>
        <begin position="145"/>
        <end position="154"/>
    </location>
</feature>
<feature type="region of interest" description="Disordered" evidence="1">
    <location>
        <begin position="103"/>
        <end position="162"/>
    </location>
</feature>
<dbReference type="OrthoDB" id="10260794at2759"/>
<feature type="compositionally biased region" description="Acidic residues" evidence="1">
    <location>
        <begin position="129"/>
        <end position="140"/>
    </location>
</feature>
<evidence type="ECO:0000313" key="4">
    <source>
        <dbReference type="Proteomes" id="UP000041254"/>
    </source>
</evidence>
<dbReference type="VEuPathDB" id="CryptoDB:Vbra_19217"/>
<feature type="compositionally biased region" description="Acidic residues" evidence="1">
    <location>
        <begin position="401"/>
        <end position="419"/>
    </location>
</feature>
<dbReference type="Proteomes" id="UP000041254">
    <property type="component" value="Unassembled WGS sequence"/>
</dbReference>
<dbReference type="Pfam" id="PF04037">
    <property type="entry name" value="DUF382"/>
    <property type="match status" value="1"/>
</dbReference>
<feature type="compositionally biased region" description="Basic and acidic residues" evidence="1">
    <location>
        <begin position="1"/>
        <end position="22"/>
    </location>
</feature>
<gene>
    <name evidence="3" type="ORF">Vbra_19217</name>
</gene>
<name>A0A0G4H195_VITBC</name>
<reference evidence="3 4" key="1">
    <citation type="submission" date="2014-11" db="EMBL/GenBank/DDBJ databases">
        <authorList>
            <person name="Zhu J."/>
            <person name="Qi W."/>
            <person name="Song R."/>
        </authorList>
    </citation>
    <scope>NUCLEOTIDE SEQUENCE [LARGE SCALE GENOMIC DNA]</scope>
</reference>
<dbReference type="InterPro" id="IPR006568">
    <property type="entry name" value="PSP_pro-rich"/>
</dbReference>
<dbReference type="EMBL" id="CDMY01000938">
    <property type="protein sequence ID" value="CEM37361.1"/>
    <property type="molecule type" value="Genomic_DNA"/>
</dbReference>
<evidence type="ECO:0000256" key="1">
    <source>
        <dbReference type="SAM" id="MobiDB-lite"/>
    </source>
</evidence>
<dbReference type="OMA" id="MERFKYV"/>
<feature type="region of interest" description="Disordered" evidence="1">
    <location>
        <begin position="608"/>
        <end position="656"/>
    </location>
</feature>
<dbReference type="PhylomeDB" id="A0A0G4H195"/>
<dbReference type="AlphaFoldDB" id="A0A0G4H195"/>
<feature type="domain" description="PSP proline-rich" evidence="2">
    <location>
        <begin position="300"/>
        <end position="353"/>
    </location>
</feature>
<proteinExistence type="predicted"/>
<feature type="region of interest" description="Disordered" evidence="1">
    <location>
        <begin position="1"/>
        <end position="75"/>
    </location>
</feature>
<organism evidence="3 4">
    <name type="scientific">Vitrella brassicaformis (strain CCMP3155)</name>
    <dbReference type="NCBI Taxonomy" id="1169540"/>
    <lineage>
        <taxon>Eukaryota</taxon>
        <taxon>Sar</taxon>
        <taxon>Alveolata</taxon>
        <taxon>Colpodellida</taxon>
        <taxon>Vitrellaceae</taxon>
        <taxon>Vitrella</taxon>
    </lineage>
</organism>
<feature type="compositionally biased region" description="Acidic residues" evidence="1">
    <location>
        <begin position="64"/>
        <end position="75"/>
    </location>
</feature>
<feature type="region of interest" description="Disordered" evidence="1">
    <location>
        <begin position="552"/>
        <end position="582"/>
    </location>
</feature>
<dbReference type="PANTHER" id="PTHR12785:SF6">
    <property type="entry name" value="SPLICING FACTOR 3B SUBUNIT 2"/>
    <property type="match status" value="1"/>
</dbReference>
<dbReference type="Pfam" id="PF04046">
    <property type="entry name" value="PSP"/>
    <property type="match status" value="1"/>
</dbReference>
<dbReference type="STRING" id="1169540.A0A0G4H195"/>
<feature type="region of interest" description="Disordered" evidence="1">
    <location>
        <begin position="401"/>
        <end position="467"/>
    </location>
</feature>
<dbReference type="SMART" id="SM00581">
    <property type="entry name" value="PSP"/>
    <property type="match status" value="1"/>
</dbReference>
<sequence length="656" mass="71861">MVSAEDEAKLKELAKKDPEQARKLKRALKKKRSKEKAKQESKVVKQEEEEDEKPAVNGAVEEATQQEEVDREDDVEIEYVAQPLEDPEFEEFKEVFEKFKIVEKDETGGDEEGEEGDQLAEGKSKLATGDEEDEDEDEDAENQKMSKKQLKALKRPSVSALKQTTHRPEVVEFWDTTSPDPRLLVFLKSLRNTIEVPRHWSQKRKYMAGKKGVEKNHYELPQWLEFTGIAKIREALLEKEAQKSAKQKQREKARPKASNKINIDYQALQTAFFKLATKDKPKMTRFGDLYFEGKEYEAKMKHFKPGILTDKIKAALAMPEGAPPPWLINMQRYGPPPSYPKLKIPGLNAPIPPGASYGYHPGGWGKPPVDEYGNPVYGDYRAEAAYQEEEQAAGALWGEPEQQEMEFEEEEEEEEEEQQEGAGGTDTPASAAPGTETPMLDPTGMASVGGMRSVGASSVTSGLETPESVDIRKKGIASMGGYASSSIASMGPKPYQILREAKAPAQPGALFQSTVRYEMPTGRPGQPGGTVSPGGTSTPAIGGTVTPFGAPGGAQTPLAISGPPRPGGAETPGAGGMTMSLNPTDLEQEGVFAADVIRKQLKEQEEAAMKATKGAGQIDVNELKKRKAPSSGTVSAGGEASVEKKKKRKKEEKFKF</sequence>
<evidence type="ECO:0000313" key="3">
    <source>
        <dbReference type="EMBL" id="CEM37361.1"/>
    </source>
</evidence>
<feature type="compositionally biased region" description="Basic residues" evidence="1">
    <location>
        <begin position="23"/>
        <end position="35"/>
    </location>
</feature>
<dbReference type="InterPro" id="IPR052584">
    <property type="entry name" value="U2_snRNP_Complex_Component"/>
</dbReference>
<dbReference type="FunCoup" id="A0A0G4H195">
    <property type="interactions" value="108"/>
</dbReference>
<dbReference type="InParanoid" id="A0A0G4H195"/>
<dbReference type="InterPro" id="IPR007180">
    <property type="entry name" value="DUF382"/>
</dbReference>
<feature type="compositionally biased region" description="Acidic residues" evidence="1">
    <location>
        <begin position="108"/>
        <end position="118"/>
    </location>
</feature>
<dbReference type="GO" id="GO:0005634">
    <property type="term" value="C:nucleus"/>
    <property type="evidence" value="ECO:0007669"/>
    <property type="project" value="InterPro"/>
</dbReference>
<keyword evidence="4" id="KW-1185">Reference proteome</keyword>
<dbReference type="PANTHER" id="PTHR12785">
    <property type="entry name" value="SPLICING FACTOR 3B"/>
    <property type="match status" value="1"/>
</dbReference>